<dbReference type="RefSeq" id="WP_209707095.1">
    <property type="nucleotide sequence ID" value="NZ_JAGIOO010000001.1"/>
</dbReference>
<evidence type="ECO:0000259" key="1">
    <source>
        <dbReference type="Pfam" id="PF02627"/>
    </source>
</evidence>
<dbReference type="Pfam" id="PF02627">
    <property type="entry name" value="CMD"/>
    <property type="match status" value="1"/>
</dbReference>
<keyword evidence="3" id="KW-1185">Reference proteome</keyword>
<evidence type="ECO:0000313" key="3">
    <source>
        <dbReference type="Proteomes" id="UP001519363"/>
    </source>
</evidence>
<reference evidence="2 3" key="1">
    <citation type="submission" date="2021-03" db="EMBL/GenBank/DDBJ databases">
        <title>Sequencing the genomes of 1000 actinobacteria strains.</title>
        <authorList>
            <person name="Klenk H.-P."/>
        </authorList>
    </citation>
    <scope>NUCLEOTIDE SEQUENCE [LARGE SCALE GENOMIC DNA]</scope>
    <source>
        <strain evidence="2 3">DSM 44580</strain>
    </source>
</reference>
<dbReference type="InterPro" id="IPR029032">
    <property type="entry name" value="AhpD-like"/>
</dbReference>
<dbReference type="Proteomes" id="UP001519363">
    <property type="component" value="Unassembled WGS sequence"/>
</dbReference>
<dbReference type="InterPro" id="IPR004675">
    <property type="entry name" value="AhpD_core"/>
</dbReference>
<proteinExistence type="predicted"/>
<organism evidence="2 3">
    <name type="scientific">Crossiella equi</name>
    <dbReference type="NCBI Taxonomy" id="130796"/>
    <lineage>
        <taxon>Bacteria</taxon>
        <taxon>Bacillati</taxon>
        <taxon>Actinomycetota</taxon>
        <taxon>Actinomycetes</taxon>
        <taxon>Pseudonocardiales</taxon>
        <taxon>Pseudonocardiaceae</taxon>
        <taxon>Crossiella</taxon>
    </lineage>
</organism>
<dbReference type="NCBIfam" id="TIGR00778">
    <property type="entry name" value="ahpD_dom"/>
    <property type="match status" value="1"/>
</dbReference>
<accession>A0ABS5AE65</accession>
<dbReference type="PANTHER" id="PTHR34846:SF5">
    <property type="entry name" value="CARBOXYMUCONOLACTONE DECARBOXYLASE-LIKE DOMAIN-CONTAINING PROTEIN"/>
    <property type="match status" value="1"/>
</dbReference>
<feature type="domain" description="Carboxymuconolactone decarboxylase-like" evidence="1">
    <location>
        <begin position="13"/>
        <end position="95"/>
    </location>
</feature>
<dbReference type="Gene3D" id="1.20.1290.10">
    <property type="entry name" value="AhpD-like"/>
    <property type="match status" value="1"/>
</dbReference>
<dbReference type="InterPro" id="IPR003779">
    <property type="entry name" value="CMD-like"/>
</dbReference>
<sequence length="153" mass="16583">MSTNRPSFAKIWPAGFKAMQAFSAAVADSGLDKTVSELIKIRASQLNGCAFCLDMHVRDAAALGETPQRLALVAAWREAKDVFTEAERAALALTEAVTNVNHGPVPDEVYEQAVRALGEETVTKAVYAIVAINAWNRLNVVQPLPFEVEHPHA</sequence>
<dbReference type="PANTHER" id="PTHR34846">
    <property type="entry name" value="4-CARBOXYMUCONOLACTONE DECARBOXYLASE FAMILY PROTEIN (AFU_ORTHOLOGUE AFUA_6G11590)"/>
    <property type="match status" value="1"/>
</dbReference>
<dbReference type="EMBL" id="JAGIOO010000001">
    <property type="protein sequence ID" value="MBP2474489.1"/>
    <property type="molecule type" value="Genomic_DNA"/>
</dbReference>
<name>A0ABS5AE65_9PSEU</name>
<comment type="caution">
    <text evidence="2">The sequence shown here is derived from an EMBL/GenBank/DDBJ whole genome shotgun (WGS) entry which is preliminary data.</text>
</comment>
<dbReference type="SUPFAM" id="SSF69118">
    <property type="entry name" value="AhpD-like"/>
    <property type="match status" value="1"/>
</dbReference>
<protein>
    <submittedName>
        <fullName evidence="2">AhpD family alkylhydroperoxidase</fullName>
    </submittedName>
</protein>
<gene>
    <name evidence="2" type="ORF">JOF53_003361</name>
</gene>
<evidence type="ECO:0000313" key="2">
    <source>
        <dbReference type="EMBL" id="MBP2474489.1"/>
    </source>
</evidence>